<organism evidence="2 3">
    <name type="scientific">Rubripirellula obstinata</name>
    <dbReference type="NCBI Taxonomy" id="406547"/>
    <lineage>
        <taxon>Bacteria</taxon>
        <taxon>Pseudomonadati</taxon>
        <taxon>Planctomycetota</taxon>
        <taxon>Planctomycetia</taxon>
        <taxon>Pirellulales</taxon>
        <taxon>Pirellulaceae</taxon>
        <taxon>Rubripirellula</taxon>
    </lineage>
</organism>
<dbReference type="Proteomes" id="UP000322699">
    <property type="component" value="Unassembled WGS sequence"/>
</dbReference>
<accession>A0A5B1CK66</accession>
<name>A0A5B1CK66_9BACT</name>
<dbReference type="AlphaFoldDB" id="A0A5B1CK66"/>
<protein>
    <submittedName>
        <fullName evidence="2">Uncharacterized protein</fullName>
    </submittedName>
</protein>
<keyword evidence="3" id="KW-1185">Reference proteome</keyword>
<reference evidence="2 3" key="1">
    <citation type="submission" date="2019-08" db="EMBL/GenBank/DDBJ databases">
        <title>Deep-cultivation of Planctomycetes and their phenomic and genomic characterization uncovers novel biology.</title>
        <authorList>
            <person name="Wiegand S."/>
            <person name="Jogler M."/>
            <person name="Boedeker C."/>
            <person name="Pinto D."/>
            <person name="Vollmers J."/>
            <person name="Rivas-Marin E."/>
            <person name="Kohn T."/>
            <person name="Peeters S.H."/>
            <person name="Heuer A."/>
            <person name="Rast P."/>
            <person name="Oberbeckmann S."/>
            <person name="Bunk B."/>
            <person name="Jeske O."/>
            <person name="Meyerdierks A."/>
            <person name="Storesund J.E."/>
            <person name="Kallscheuer N."/>
            <person name="Luecker S."/>
            <person name="Lage O.M."/>
            <person name="Pohl T."/>
            <person name="Merkel B.J."/>
            <person name="Hornburger P."/>
            <person name="Mueller R.-W."/>
            <person name="Bruemmer F."/>
            <person name="Labrenz M."/>
            <person name="Spormann A.M."/>
            <person name="Op Den Camp H."/>
            <person name="Overmann J."/>
            <person name="Amann R."/>
            <person name="Jetten M.S.M."/>
            <person name="Mascher T."/>
            <person name="Medema M.H."/>
            <person name="Devos D.P."/>
            <person name="Kaster A.-K."/>
            <person name="Ovreas L."/>
            <person name="Rohde M."/>
            <person name="Galperin M.Y."/>
            <person name="Jogler C."/>
        </authorList>
    </citation>
    <scope>NUCLEOTIDE SEQUENCE [LARGE SCALE GENOMIC DNA]</scope>
    <source>
        <strain evidence="2 3">LF1</strain>
    </source>
</reference>
<evidence type="ECO:0000313" key="2">
    <source>
        <dbReference type="EMBL" id="KAA1261597.1"/>
    </source>
</evidence>
<feature type="region of interest" description="Disordered" evidence="1">
    <location>
        <begin position="24"/>
        <end position="56"/>
    </location>
</feature>
<feature type="compositionally biased region" description="Polar residues" evidence="1">
    <location>
        <begin position="44"/>
        <end position="53"/>
    </location>
</feature>
<comment type="caution">
    <text evidence="2">The sequence shown here is derived from an EMBL/GenBank/DDBJ whole genome shotgun (WGS) entry which is preliminary data.</text>
</comment>
<sequence length="144" mass="15770">MVTNYKTTMPNQSLKRLATYRAAKAFSQKPADPDRVRKRDRSKATQGEQSRQVRSVVRAKGINSRADMGTTVGQESMPGGRFFGRLQSRCHPPIGTECPASVSVRGSESTLCPGCGASFSEFVSPRNSPSFSIATKKEPRFNPQ</sequence>
<dbReference type="EMBL" id="VRLW01000001">
    <property type="protein sequence ID" value="KAA1261597.1"/>
    <property type="molecule type" value="Genomic_DNA"/>
</dbReference>
<evidence type="ECO:0000313" key="3">
    <source>
        <dbReference type="Proteomes" id="UP000322699"/>
    </source>
</evidence>
<evidence type="ECO:0000256" key="1">
    <source>
        <dbReference type="SAM" id="MobiDB-lite"/>
    </source>
</evidence>
<gene>
    <name evidence="2" type="ORF">LF1_41480</name>
</gene>
<proteinExistence type="predicted"/>